<gene>
    <name evidence="1" type="ORF">BJY01DRAFT_227425</name>
</gene>
<proteinExistence type="predicted"/>
<accession>A0ABR4IQZ7</accession>
<dbReference type="Proteomes" id="UP001610446">
    <property type="component" value="Unassembled WGS sequence"/>
</dbReference>
<evidence type="ECO:0000313" key="1">
    <source>
        <dbReference type="EMBL" id="KAL2830183.1"/>
    </source>
</evidence>
<name>A0ABR4IQZ7_9EURO</name>
<sequence length="56" mass="6181">MSNALARRASAFGMKIIDHRRSRLPEARKASLPSPTIWFLSDSTKVTLSTCSSRSS</sequence>
<dbReference type="EMBL" id="JBFXLU010000310">
    <property type="protein sequence ID" value="KAL2830183.1"/>
    <property type="molecule type" value="Genomic_DNA"/>
</dbReference>
<comment type="caution">
    <text evidence="1">The sequence shown here is derived from an EMBL/GenBank/DDBJ whole genome shotgun (WGS) entry which is preliminary data.</text>
</comment>
<protein>
    <submittedName>
        <fullName evidence="1">Uncharacterized protein</fullName>
    </submittedName>
</protein>
<keyword evidence="2" id="KW-1185">Reference proteome</keyword>
<evidence type="ECO:0000313" key="2">
    <source>
        <dbReference type="Proteomes" id="UP001610446"/>
    </source>
</evidence>
<organism evidence="1 2">
    <name type="scientific">Aspergillus pseudoustus</name>
    <dbReference type="NCBI Taxonomy" id="1810923"/>
    <lineage>
        <taxon>Eukaryota</taxon>
        <taxon>Fungi</taxon>
        <taxon>Dikarya</taxon>
        <taxon>Ascomycota</taxon>
        <taxon>Pezizomycotina</taxon>
        <taxon>Eurotiomycetes</taxon>
        <taxon>Eurotiomycetidae</taxon>
        <taxon>Eurotiales</taxon>
        <taxon>Aspergillaceae</taxon>
        <taxon>Aspergillus</taxon>
        <taxon>Aspergillus subgen. Nidulantes</taxon>
    </lineage>
</organism>
<reference evidence="1 2" key="1">
    <citation type="submission" date="2024-07" db="EMBL/GenBank/DDBJ databases">
        <title>Section-level genome sequencing and comparative genomics of Aspergillus sections Usti and Cavernicolus.</title>
        <authorList>
            <consortium name="Lawrence Berkeley National Laboratory"/>
            <person name="Nybo J.L."/>
            <person name="Vesth T.C."/>
            <person name="Theobald S."/>
            <person name="Frisvad J.C."/>
            <person name="Larsen T.O."/>
            <person name="Kjaerboelling I."/>
            <person name="Rothschild-Mancinelli K."/>
            <person name="Lyhne E.K."/>
            <person name="Kogle M.E."/>
            <person name="Barry K."/>
            <person name="Clum A."/>
            <person name="Na H."/>
            <person name="Ledsgaard L."/>
            <person name="Lin J."/>
            <person name="Lipzen A."/>
            <person name="Kuo A."/>
            <person name="Riley R."/>
            <person name="Mondo S."/>
            <person name="Labutti K."/>
            <person name="Haridas S."/>
            <person name="Pangalinan J."/>
            <person name="Salamov A.A."/>
            <person name="Simmons B.A."/>
            <person name="Magnuson J.K."/>
            <person name="Chen J."/>
            <person name="Drula E."/>
            <person name="Henrissat B."/>
            <person name="Wiebenga A."/>
            <person name="Lubbers R.J."/>
            <person name="Gomes A.C."/>
            <person name="Makela M.R."/>
            <person name="Stajich J."/>
            <person name="Grigoriev I.V."/>
            <person name="Mortensen U.H."/>
            <person name="De Vries R.P."/>
            <person name="Baker S.E."/>
            <person name="Andersen M.R."/>
        </authorList>
    </citation>
    <scope>NUCLEOTIDE SEQUENCE [LARGE SCALE GENOMIC DNA]</scope>
    <source>
        <strain evidence="1 2">CBS 123904</strain>
    </source>
</reference>